<sequence>MNSYNRKTLLKSNIVNVKAFSCTAGGLVLPLTAFFFVLALVLFSSAEKATAASRVPQNKNKRGQASLAPEPTAADAVFLRSEAARHVKKIAASAEVVQKYSPMRDFSFYSKIKHIGAPRAVEISGGPTAYELPLIADDYAARFIYLSADGRLLYPPAASASGARYFLTEREWNEMAGGNYQLPPGDFTVYPAGYSLQHFPFVYSERHQNLVELCGLPVGQESLADFKMLDYISQVPSKSIGKRKLNVLSRASHEIIELTPLKSFSYAAAYCADWWHIAASSSDEIAFERYYDFLTGAPAFGVNPRAVEMVYLQRASSDAEFFGFSNYMKDPLFAGERFHSSLEGYASVLVLPEMISAADAGDPKKVYEISEENKFYMGEEYIELFRGHEASAETLVAALETHGIVMAGVSFYMKGAALSHPAKAVAVIGYKKAGGTTLFVYKDFEDPAKMFRVAPAGLFCEAYCFAHEFRARARYIVKKRKLTIETFDQRGNKINVDSISATFPTEGRRVKFLREASGVYFHQVKKEDFSGIDRAKLTAEIKKKYFVSGDSETFTLRYAIY</sequence>
<feature type="transmembrane region" description="Helical" evidence="1">
    <location>
        <begin position="20"/>
        <end position="43"/>
    </location>
</feature>
<keyword evidence="1" id="KW-0472">Membrane</keyword>
<keyword evidence="1" id="KW-0812">Transmembrane</keyword>
<dbReference type="STRING" id="1817813.A2008_10300"/>
<keyword evidence="1" id="KW-1133">Transmembrane helix</keyword>
<reference evidence="2 3" key="1">
    <citation type="journal article" date="2016" name="Nat. Commun.">
        <title>Thousands of microbial genomes shed light on interconnected biogeochemical processes in an aquifer system.</title>
        <authorList>
            <person name="Anantharaman K."/>
            <person name="Brown C.T."/>
            <person name="Hug L.A."/>
            <person name="Sharon I."/>
            <person name="Castelle C.J."/>
            <person name="Probst A.J."/>
            <person name="Thomas B.C."/>
            <person name="Singh A."/>
            <person name="Wilkins M.J."/>
            <person name="Karaoz U."/>
            <person name="Brodie E.L."/>
            <person name="Williams K.H."/>
            <person name="Hubbard S.S."/>
            <person name="Banfield J.F."/>
        </authorList>
    </citation>
    <scope>NUCLEOTIDE SEQUENCE [LARGE SCALE GENOMIC DNA]</scope>
</reference>
<dbReference type="Proteomes" id="UP000178735">
    <property type="component" value="Unassembled WGS sequence"/>
</dbReference>
<name>A0A1F7WZ24_9BACT</name>
<organism evidence="2 3">
    <name type="scientific">Candidatus Wallbacteria bacterium GWC2_49_35</name>
    <dbReference type="NCBI Taxonomy" id="1817813"/>
    <lineage>
        <taxon>Bacteria</taxon>
        <taxon>Candidatus Walliibacteriota</taxon>
    </lineage>
</organism>
<evidence type="ECO:0000256" key="1">
    <source>
        <dbReference type="SAM" id="Phobius"/>
    </source>
</evidence>
<dbReference type="EMBL" id="MGFH01000026">
    <property type="protein sequence ID" value="OGM08026.1"/>
    <property type="molecule type" value="Genomic_DNA"/>
</dbReference>
<protein>
    <submittedName>
        <fullName evidence="2">Uncharacterized protein</fullName>
    </submittedName>
</protein>
<dbReference type="AlphaFoldDB" id="A0A1F7WZ24"/>
<proteinExistence type="predicted"/>
<comment type="caution">
    <text evidence="2">The sequence shown here is derived from an EMBL/GenBank/DDBJ whole genome shotgun (WGS) entry which is preliminary data.</text>
</comment>
<evidence type="ECO:0000313" key="2">
    <source>
        <dbReference type="EMBL" id="OGM08026.1"/>
    </source>
</evidence>
<evidence type="ECO:0000313" key="3">
    <source>
        <dbReference type="Proteomes" id="UP000178735"/>
    </source>
</evidence>
<accession>A0A1F7WZ24</accession>
<gene>
    <name evidence="2" type="ORF">A2008_10300</name>
</gene>